<dbReference type="Gene3D" id="3.20.20.100">
    <property type="entry name" value="NADP-dependent oxidoreductase domain"/>
    <property type="match status" value="1"/>
</dbReference>
<name>A0ABU8KH02_9HYPH</name>
<dbReference type="InterPro" id="IPR023210">
    <property type="entry name" value="NADP_OxRdtase_dom"/>
</dbReference>
<accession>A0ABU8KH02</accession>
<dbReference type="Proteomes" id="UP001366503">
    <property type="component" value="Unassembled WGS sequence"/>
</dbReference>
<proteinExistence type="predicted"/>
<protein>
    <submittedName>
        <fullName evidence="2">Aldo/keto reductase</fullName>
    </submittedName>
</protein>
<dbReference type="PANTHER" id="PTHR43312">
    <property type="entry name" value="D-THREO-ALDOSE 1-DEHYDROGENASE"/>
    <property type="match status" value="1"/>
</dbReference>
<comment type="caution">
    <text evidence="2">The sequence shown here is derived from an EMBL/GenBank/DDBJ whole genome shotgun (WGS) entry which is preliminary data.</text>
</comment>
<dbReference type="Pfam" id="PF00248">
    <property type="entry name" value="Aldo_ket_red"/>
    <property type="match status" value="1"/>
</dbReference>
<gene>
    <name evidence="2" type="ORF">O7A05_21970</name>
</gene>
<dbReference type="SUPFAM" id="SSF51430">
    <property type="entry name" value="NAD(P)-linked oxidoreductase"/>
    <property type="match status" value="1"/>
</dbReference>
<dbReference type="EMBL" id="JAPYKO010000016">
    <property type="protein sequence ID" value="MEI9404807.1"/>
    <property type="molecule type" value="Genomic_DNA"/>
</dbReference>
<reference evidence="2 3" key="1">
    <citation type="submission" date="2022-12" db="EMBL/GenBank/DDBJ databases">
        <authorList>
            <person name="Muema E."/>
        </authorList>
    </citation>
    <scope>NUCLEOTIDE SEQUENCE [LARGE SCALE GENOMIC DNA]</scope>
    <source>
        <strain evidence="3">1330</strain>
    </source>
</reference>
<dbReference type="CDD" id="cd19086">
    <property type="entry name" value="AKR_AKR11C1"/>
    <property type="match status" value="1"/>
</dbReference>
<feature type="domain" description="NADP-dependent oxidoreductase" evidence="1">
    <location>
        <begin position="15"/>
        <end position="300"/>
    </location>
</feature>
<evidence type="ECO:0000313" key="3">
    <source>
        <dbReference type="Proteomes" id="UP001366503"/>
    </source>
</evidence>
<dbReference type="InterPro" id="IPR036812">
    <property type="entry name" value="NAD(P)_OxRdtase_dom_sf"/>
</dbReference>
<dbReference type="InterPro" id="IPR053135">
    <property type="entry name" value="AKR2_Oxidoreductase"/>
</dbReference>
<evidence type="ECO:0000313" key="2">
    <source>
        <dbReference type="EMBL" id="MEI9404807.1"/>
    </source>
</evidence>
<dbReference type="PANTHER" id="PTHR43312:SF1">
    <property type="entry name" value="NADP-DEPENDENT OXIDOREDUCTASE DOMAIN-CONTAINING PROTEIN"/>
    <property type="match status" value="1"/>
</dbReference>
<evidence type="ECO:0000259" key="1">
    <source>
        <dbReference type="Pfam" id="PF00248"/>
    </source>
</evidence>
<organism evidence="2 3">
    <name type="scientific">Mesorhizobium argentiipisi</name>
    <dbReference type="NCBI Taxonomy" id="3015175"/>
    <lineage>
        <taxon>Bacteria</taxon>
        <taxon>Pseudomonadati</taxon>
        <taxon>Pseudomonadota</taxon>
        <taxon>Alphaproteobacteria</taxon>
        <taxon>Hyphomicrobiales</taxon>
        <taxon>Phyllobacteriaceae</taxon>
        <taxon>Mesorhizobium</taxon>
    </lineage>
</organism>
<sequence>MRYRQFGRTGWSVSEIGFGAWQIGGTWGKVDDAASIRTLLHAFERGINFVDTAELYGAGHSESVIGEALRQWKGGKIYVATKAQPTVWPNPDDPAPRVRGRFPEWHLRANVEASIRRLGVERLDLFQLHSWGPMGHHELDWLETLNDLRVEGKIDQIGVSLRDNHPEEGVALARLGLVASEQVIFNMFEQPPRDALLPAAKASGTAIIARVPLDSGSLVGSWGEDSYATFEPGSQPHQMFRGDRFAETLRRVAVLKADVAPFYSQLAEAAMRYVLAHDAVSVLIPGMKSSEEVDMNVRYSDGAAFPAVLMDLMPRHAWVRNFYR</sequence>
<dbReference type="RefSeq" id="WP_337095042.1">
    <property type="nucleotide sequence ID" value="NZ_JAPYKO010000016.1"/>
</dbReference>
<keyword evidence="3" id="KW-1185">Reference proteome</keyword>